<organism evidence="2 3">
    <name type="scientific">Chrysochromulina tobinii</name>
    <dbReference type="NCBI Taxonomy" id="1460289"/>
    <lineage>
        <taxon>Eukaryota</taxon>
        <taxon>Haptista</taxon>
        <taxon>Haptophyta</taxon>
        <taxon>Prymnesiophyceae</taxon>
        <taxon>Prymnesiales</taxon>
        <taxon>Chrysochromulinaceae</taxon>
        <taxon>Chrysochromulina</taxon>
    </lineage>
</organism>
<reference evidence="3" key="1">
    <citation type="journal article" date="2015" name="PLoS Genet.">
        <title>Genome Sequence and Transcriptome Analyses of Chrysochromulina tobin: Metabolic Tools for Enhanced Algal Fitness in the Prominent Order Prymnesiales (Haptophyceae).</title>
        <authorList>
            <person name="Hovde B.T."/>
            <person name="Deodato C.R."/>
            <person name="Hunsperger H.M."/>
            <person name="Ryken S.A."/>
            <person name="Yost W."/>
            <person name="Jha R.K."/>
            <person name="Patterson J."/>
            <person name="Monnat R.J. Jr."/>
            <person name="Barlow S.B."/>
            <person name="Starkenburg S.R."/>
            <person name="Cattolico R.A."/>
        </authorList>
    </citation>
    <scope>NUCLEOTIDE SEQUENCE</scope>
    <source>
        <strain evidence="3">CCMP291</strain>
    </source>
</reference>
<dbReference type="EMBL" id="JWZX01002887">
    <property type="protein sequence ID" value="KOO26138.1"/>
    <property type="molecule type" value="Genomic_DNA"/>
</dbReference>
<keyword evidence="3" id="KW-1185">Reference proteome</keyword>
<accession>A0A0M0JIS4</accession>
<feature type="compositionally biased region" description="Acidic residues" evidence="1">
    <location>
        <begin position="458"/>
        <end position="479"/>
    </location>
</feature>
<evidence type="ECO:0000256" key="1">
    <source>
        <dbReference type="SAM" id="MobiDB-lite"/>
    </source>
</evidence>
<name>A0A0M0JIS4_9EUKA</name>
<protein>
    <submittedName>
        <fullName evidence="2">Uncharacterized protein</fullName>
    </submittedName>
</protein>
<dbReference type="Proteomes" id="UP000037460">
    <property type="component" value="Unassembled WGS sequence"/>
</dbReference>
<gene>
    <name evidence="2" type="ORF">Ctob_001350</name>
</gene>
<dbReference type="AlphaFoldDB" id="A0A0M0JIS4"/>
<comment type="caution">
    <text evidence="2">The sequence shown here is derived from an EMBL/GenBank/DDBJ whole genome shotgun (WGS) entry which is preliminary data.</text>
</comment>
<feature type="compositionally biased region" description="Low complexity" evidence="1">
    <location>
        <begin position="408"/>
        <end position="446"/>
    </location>
</feature>
<sequence length="485" mass="50328">MASTVTGPILHVALDAHCELTNVSGQGAPSKFDKFGLALSSGALCLAAGAGDKVSLHALGSISKVHAKFLESGKLTFELTAPRGGMRQLLVSKARAEDLRGVLGTLDHATKLARQRGLPVLPQDECVLLLQKRYPEQVNKQLAKLRQERAGNDGPAPSKGHTRVMLVLDAADSSGRALSPAQVGKELMTLATQDFGLTAHARLAESNAQSFACVAKDAAKVAQLAMRCRTCMHHRWSNAVWLDVDVGAGVDPTAFRVACVKRLALGDESRVSATSLPHGAIKEKLAMGLVVHLRSGTLGEGGGADFGTRLELRWSEQPADGAPLGVCDVRFWEEGTRTPAPTCVAFEMHKESCKAWSLLNGDKKVSVLAASLVSRLEVFCLRLAASSAGAAVRTKVLVAGCPQGTSGGTPVPLRTPGTTPGTGSSEGASSSGAVSGGAASSASSAEPRQRSGGGLLPEDSEDDSDDSPDDEEEEEEEAATAEAGG</sequence>
<evidence type="ECO:0000313" key="2">
    <source>
        <dbReference type="EMBL" id="KOO26138.1"/>
    </source>
</evidence>
<feature type="region of interest" description="Disordered" evidence="1">
    <location>
        <begin position="401"/>
        <end position="485"/>
    </location>
</feature>
<proteinExistence type="predicted"/>
<evidence type="ECO:0000313" key="3">
    <source>
        <dbReference type="Proteomes" id="UP000037460"/>
    </source>
</evidence>